<dbReference type="SMART" id="SM00028">
    <property type="entry name" value="TPR"/>
    <property type="match status" value="5"/>
</dbReference>
<organism evidence="1 2">
    <name type="scientific">Glycomyces sambucus</name>
    <dbReference type="NCBI Taxonomy" id="380244"/>
    <lineage>
        <taxon>Bacteria</taxon>
        <taxon>Bacillati</taxon>
        <taxon>Actinomycetota</taxon>
        <taxon>Actinomycetes</taxon>
        <taxon>Glycomycetales</taxon>
        <taxon>Glycomycetaceae</taxon>
        <taxon>Glycomyces</taxon>
    </lineage>
</organism>
<dbReference type="InterPro" id="IPR009003">
    <property type="entry name" value="Peptidase_S1_PA"/>
</dbReference>
<accession>A0A1G9KDJ8</accession>
<dbReference type="InterPro" id="IPR011990">
    <property type="entry name" value="TPR-like_helical_dom_sf"/>
</dbReference>
<dbReference type="AlphaFoldDB" id="A0A1G9KDJ8"/>
<dbReference type="STRING" id="380244.SAMN05216298_3994"/>
<proteinExistence type="predicted"/>
<dbReference type="Gene3D" id="1.25.40.10">
    <property type="entry name" value="Tetratricopeptide repeat domain"/>
    <property type="match status" value="2"/>
</dbReference>
<dbReference type="PANTHER" id="PTHR19959:SF119">
    <property type="entry name" value="FUNGAL LIPASE-LIKE DOMAIN-CONTAINING PROTEIN"/>
    <property type="match status" value="1"/>
</dbReference>
<evidence type="ECO:0000313" key="1">
    <source>
        <dbReference type="EMBL" id="SDL47662.1"/>
    </source>
</evidence>
<dbReference type="InterPro" id="IPR019734">
    <property type="entry name" value="TPR_rpt"/>
</dbReference>
<dbReference type="Pfam" id="PF13424">
    <property type="entry name" value="TPR_12"/>
    <property type="match status" value="1"/>
</dbReference>
<dbReference type="InterPro" id="IPR027417">
    <property type="entry name" value="P-loop_NTPase"/>
</dbReference>
<dbReference type="Pfam" id="PF13365">
    <property type="entry name" value="Trypsin_2"/>
    <property type="match status" value="1"/>
</dbReference>
<dbReference type="EMBL" id="FNGF01000006">
    <property type="protein sequence ID" value="SDL47662.1"/>
    <property type="molecule type" value="Genomic_DNA"/>
</dbReference>
<dbReference type="Proteomes" id="UP000198662">
    <property type="component" value="Unassembled WGS sequence"/>
</dbReference>
<dbReference type="SUPFAM" id="SSF48452">
    <property type="entry name" value="TPR-like"/>
    <property type="match status" value="2"/>
</dbReference>
<dbReference type="SUPFAM" id="SSF50494">
    <property type="entry name" value="Trypsin-like serine proteases"/>
    <property type="match status" value="1"/>
</dbReference>
<dbReference type="SUPFAM" id="SSF52540">
    <property type="entry name" value="P-loop containing nucleoside triphosphate hydrolases"/>
    <property type="match status" value="1"/>
</dbReference>
<reference evidence="2" key="1">
    <citation type="submission" date="2016-10" db="EMBL/GenBank/DDBJ databases">
        <authorList>
            <person name="Varghese N."/>
            <person name="Submissions S."/>
        </authorList>
    </citation>
    <scope>NUCLEOTIDE SEQUENCE [LARGE SCALE GENOMIC DNA]</scope>
    <source>
        <strain evidence="2">CGMCC 4.3147</strain>
    </source>
</reference>
<sequence length="1059" mass="116326">MAALESLIPVLVSTSRRTQSGFIAAPGVVITAAHGIDPGADVSIHCPGYLHSDRAHVVWRGDFERGDPLEDIAVLTFNDREGLRLRTRWIKCLPHKRLPVRVLGYPSASSDGTLQSSELESLDAEAVLLTEDRSGLLQLDVKGSLPLDSKGWEGLSGAVLLSADGQVAGMLIKAKPGWRHDRLQAIPTQAILRPEINQLLVEADAVPQQAFDCPIIKPALIPTDLEAPHVPVSWFFQSRRAVVPFVEEGRIDLMASLDSWCEAAEPLGVKHLVGGAGSGKTRVAAELCERMARRPGWITGFSSERVQDQWAVFTPNRSLLIVFDYVHQWEQEVQTFLARITTLIDEGRLKSKVRILLLSRSEGDLIERCDYRSVLATLQRRSQAFTIEIQSYAFTGDQRQAHLEAAFRAFCSPVFSPITDPILPDVTDPQYSSPLLVHIAAYFGSQGDPVPSPGTSDIQFALVNQLLQRESDIWLNLMNENGAKTFRSRGQAAAAVLILSLTRPRLEEAAALLTASLDFDGTNPLDRSDAVKAVSRLYPSSDTAAADPTRMDRVGALEPDLILEHLLATFPDRNRLLSKLHDHEMLRAPHRARFLQVLALSRDHYPAVETDFQKYIESVLSSLVEEDGDTSSLGELLVSSMPQILGGAVTKIRANEGNRVADYLASAIRCSSTSPALAETCAEAALFMPRPYPELSNLSLALAERAVEYAETVPNEKAVVAMLHLLGLFQADCGEWGRSIMSARRAINILEDLHETDVDHLHLKALNLNLLGTGLSKFNRESEASSALKAGLSISDECRLEYPERFEGLHEELSANMARMHFGTGNVTKALELLRTLQGGIGADVFPLPLLNNLGLFLQKNGELDESLALLERAASSCRRLVEKQPGAYRQLLVEILQNLSGTYSLLDRRSEALKTSKEAVEHAQYLHKLNPTAHVELLSSALDNLGIDLKATGDLAEAVSVIQQSLRLVEDRVEEDPTLRPSQAKSLSNLANVLAISGNLDDALEVLTSAIHLQRELVAQSPQSQGETLREMSDQLRSLIKALRARDLMFGLGRMEEE</sequence>
<keyword evidence="2" id="KW-1185">Reference proteome</keyword>
<protein>
    <submittedName>
        <fullName evidence="1">Tetratricopeptide repeat-containing protein</fullName>
    </submittedName>
</protein>
<dbReference type="PANTHER" id="PTHR19959">
    <property type="entry name" value="KINESIN LIGHT CHAIN"/>
    <property type="match status" value="1"/>
</dbReference>
<gene>
    <name evidence="1" type="ORF">SAMN05216298_3994</name>
</gene>
<dbReference type="Gene3D" id="2.40.10.120">
    <property type="match status" value="1"/>
</dbReference>
<evidence type="ECO:0000313" key="2">
    <source>
        <dbReference type="Proteomes" id="UP000198662"/>
    </source>
</evidence>
<dbReference type="OrthoDB" id="3218567at2"/>
<dbReference type="RefSeq" id="WP_091053026.1">
    <property type="nucleotide sequence ID" value="NZ_FNGF01000006.1"/>
</dbReference>
<name>A0A1G9KDJ8_9ACTN</name>
<dbReference type="Pfam" id="PF13374">
    <property type="entry name" value="TPR_10"/>
    <property type="match status" value="1"/>
</dbReference>